<accession>A0A250DI51</accession>
<evidence type="ECO:0000313" key="3">
    <source>
        <dbReference type="Proteomes" id="UP000217154"/>
    </source>
</evidence>
<reference evidence="2 3" key="1">
    <citation type="submission" date="2017-09" db="EMBL/GenBank/DDBJ databases">
        <title>The diverse metabolic capabilities of V. boronicumulans make it an excellent choice for continued studies on novel biodegradation.</title>
        <authorList>
            <person name="Sun S."/>
        </authorList>
    </citation>
    <scope>NUCLEOTIDE SEQUENCE [LARGE SCALE GENOMIC DNA]</scope>
    <source>
        <strain evidence="2 3">J1</strain>
    </source>
</reference>
<dbReference type="AlphaFoldDB" id="A0A250DI51"/>
<name>A0A250DI51_9BURK</name>
<dbReference type="KEGG" id="vbo:CKY39_11775"/>
<dbReference type="EMBL" id="CP023284">
    <property type="protein sequence ID" value="ATA53821.1"/>
    <property type="molecule type" value="Genomic_DNA"/>
</dbReference>
<dbReference type="Proteomes" id="UP000217154">
    <property type="component" value="Chromosome"/>
</dbReference>
<gene>
    <name evidence="2" type="ORF">CKY39_11775</name>
</gene>
<evidence type="ECO:0000256" key="1">
    <source>
        <dbReference type="SAM" id="MobiDB-lite"/>
    </source>
</evidence>
<sequence>MQARARRAARRGRPHCAGRFAAALRCSRFAGSRRTRCAQTAASPDPRNAARLGGTEGPPAPHRPPGACRGVEAVGFGVSPL</sequence>
<organism evidence="2 3">
    <name type="scientific">Variovorax boronicumulans</name>
    <dbReference type="NCBI Taxonomy" id="436515"/>
    <lineage>
        <taxon>Bacteria</taxon>
        <taxon>Pseudomonadati</taxon>
        <taxon>Pseudomonadota</taxon>
        <taxon>Betaproteobacteria</taxon>
        <taxon>Burkholderiales</taxon>
        <taxon>Comamonadaceae</taxon>
        <taxon>Variovorax</taxon>
    </lineage>
</organism>
<proteinExistence type="predicted"/>
<feature type="region of interest" description="Disordered" evidence="1">
    <location>
        <begin position="35"/>
        <end position="68"/>
    </location>
</feature>
<protein>
    <submittedName>
        <fullName evidence="2">Uncharacterized protein</fullName>
    </submittedName>
</protein>
<evidence type="ECO:0000313" key="2">
    <source>
        <dbReference type="EMBL" id="ATA53821.1"/>
    </source>
</evidence>